<dbReference type="Gene3D" id="3.40.30.10">
    <property type="entry name" value="Glutaredoxin"/>
    <property type="match status" value="1"/>
</dbReference>
<dbReference type="InterPro" id="IPR045108">
    <property type="entry name" value="TXNDC17-like"/>
</dbReference>
<keyword evidence="4" id="KW-1185">Reference proteome</keyword>
<evidence type="ECO:0000313" key="4">
    <source>
        <dbReference type="Proteomes" id="UP001215712"/>
    </source>
</evidence>
<dbReference type="GO" id="GO:0005829">
    <property type="term" value="C:cytosol"/>
    <property type="evidence" value="ECO:0007669"/>
    <property type="project" value="TreeGrafter"/>
</dbReference>
<organism evidence="3 4">
    <name type="scientific">Penicillium malachiteum</name>
    <dbReference type="NCBI Taxonomy" id="1324776"/>
    <lineage>
        <taxon>Eukaryota</taxon>
        <taxon>Fungi</taxon>
        <taxon>Dikarya</taxon>
        <taxon>Ascomycota</taxon>
        <taxon>Pezizomycotina</taxon>
        <taxon>Eurotiomycetes</taxon>
        <taxon>Eurotiomycetidae</taxon>
        <taxon>Eurotiales</taxon>
        <taxon>Aspergillaceae</taxon>
        <taxon>Penicillium</taxon>
    </lineage>
</organism>
<dbReference type="GO" id="GO:0047134">
    <property type="term" value="F:protein-disulfide reductase [NAD(P)H] activity"/>
    <property type="evidence" value="ECO:0007669"/>
    <property type="project" value="InterPro"/>
</dbReference>
<dbReference type="FunFam" id="3.40.30.10:FF:000304">
    <property type="entry name" value="Unplaced genomic scaffold supercont1.12, whole genome shotgun sequence"/>
    <property type="match status" value="1"/>
</dbReference>
<dbReference type="EMBL" id="JAQJAN010000010">
    <property type="protein sequence ID" value="KAJ5719684.1"/>
    <property type="molecule type" value="Genomic_DNA"/>
</dbReference>
<dbReference type="InterPro" id="IPR036249">
    <property type="entry name" value="Thioredoxin-like_sf"/>
</dbReference>
<feature type="domain" description="Thioredoxin" evidence="2">
    <location>
        <begin position="20"/>
        <end position="103"/>
    </location>
</feature>
<sequence>MPIIRDFTPPASAQLLDLPETSNAKFFIVFVSSDDPVTKQPWCPDVRAALPHIDAAFSAETAPTVAIVPVGQKPEWRDPKNVYRANWNIQNVPALVRFERVDKEISATGKLIEGEILDKAKLESFLA</sequence>
<evidence type="ECO:0000313" key="3">
    <source>
        <dbReference type="EMBL" id="KAJ5719684.1"/>
    </source>
</evidence>
<proteinExistence type="inferred from homology"/>
<name>A0AAD6HIY9_9EURO</name>
<protein>
    <recommendedName>
        <fullName evidence="2">Thioredoxin domain-containing protein</fullName>
    </recommendedName>
</protein>
<comment type="similarity">
    <text evidence="1">Belongs to the thioredoxin family.</text>
</comment>
<dbReference type="SUPFAM" id="SSF52833">
    <property type="entry name" value="Thioredoxin-like"/>
    <property type="match status" value="1"/>
</dbReference>
<dbReference type="Proteomes" id="UP001215712">
    <property type="component" value="Unassembled WGS sequence"/>
</dbReference>
<dbReference type="Pfam" id="PF06110">
    <property type="entry name" value="TXD17-like_Trx"/>
    <property type="match status" value="1"/>
</dbReference>
<gene>
    <name evidence="3" type="ORF">N7493_007262</name>
</gene>
<evidence type="ECO:0000259" key="2">
    <source>
        <dbReference type="Pfam" id="PF06110"/>
    </source>
</evidence>
<dbReference type="PANTHER" id="PTHR12452">
    <property type="entry name" value="42-9-9 PROTEIN-RELATED"/>
    <property type="match status" value="1"/>
</dbReference>
<dbReference type="AlphaFoldDB" id="A0AAD6HIY9"/>
<reference evidence="3" key="2">
    <citation type="submission" date="2023-01" db="EMBL/GenBank/DDBJ databases">
        <authorList>
            <person name="Petersen C."/>
        </authorList>
    </citation>
    <scope>NUCLEOTIDE SEQUENCE</scope>
    <source>
        <strain evidence="3">IBT 17514</strain>
    </source>
</reference>
<dbReference type="PANTHER" id="PTHR12452:SF0">
    <property type="entry name" value="THIOREDOXIN DOMAIN-CONTAINING PROTEIN 17"/>
    <property type="match status" value="1"/>
</dbReference>
<evidence type="ECO:0000256" key="1">
    <source>
        <dbReference type="ARBA" id="ARBA00008987"/>
    </source>
</evidence>
<dbReference type="InterPro" id="IPR010357">
    <property type="entry name" value="TXNDC17_dom"/>
</dbReference>
<reference evidence="3" key="1">
    <citation type="journal article" date="2023" name="IMA Fungus">
        <title>Comparative genomic study of the Penicillium genus elucidates a diverse pangenome and 15 lateral gene transfer events.</title>
        <authorList>
            <person name="Petersen C."/>
            <person name="Sorensen T."/>
            <person name="Nielsen M.R."/>
            <person name="Sondergaard T.E."/>
            <person name="Sorensen J.L."/>
            <person name="Fitzpatrick D.A."/>
            <person name="Frisvad J.C."/>
            <person name="Nielsen K.L."/>
        </authorList>
    </citation>
    <scope>NUCLEOTIDE SEQUENCE</scope>
    <source>
        <strain evidence="3">IBT 17514</strain>
    </source>
</reference>
<comment type="caution">
    <text evidence="3">The sequence shown here is derived from an EMBL/GenBank/DDBJ whole genome shotgun (WGS) entry which is preliminary data.</text>
</comment>
<accession>A0AAD6HIY9</accession>